<dbReference type="GO" id="GO:0051301">
    <property type="term" value="P:cell division"/>
    <property type="evidence" value="ECO:0007669"/>
    <property type="project" value="UniProtKB-KW"/>
</dbReference>
<dbReference type="GO" id="GO:0016887">
    <property type="term" value="F:ATP hydrolysis activity"/>
    <property type="evidence" value="ECO:0007669"/>
    <property type="project" value="InterPro"/>
</dbReference>
<dbReference type="PROSITE" id="PS00211">
    <property type="entry name" value="ABC_TRANSPORTER_1"/>
    <property type="match status" value="1"/>
</dbReference>
<evidence type="ECO:0000256" key="1">
    <source>
        <dbReference type="ARBA" id="ARBA00022448"/>
    </source>
</evidence>
<keyword evidence="3 5" id="KW-0067">ATP-binding</keyword>
<dbReference type="Gene3D" id="3.40.50.300">
    <property type="entry name" value="P-loop containing nucleotide triphosphate hydrolases"/>
    <property type="match status" value="1"/>
</dbReference>
<keyword evidence="5" id="KW-0132">Cell division</keyword>
<dbReference type="Pfam" id="PF00005">
    <property type="entry name" value="ABC_tran"/>
    <property type="match status" value="1"/>
</dbReference>
<keyword evidence="1" id="KW-0813">Transport</keyword>
<accession>A0A6S6T2Z8</accession>
<dbReference type="PANTHER" id="PTHR24220">
    <property type="entry name" value="IMPORT ATP-BINDING PROTEIN"/>
    <property type="match status" value="1"/>
</dbReference>
<dbReference type="InterPro" id="IPR003439">
    <property type="entry name" value="ABC_transporter-like_ATP-bd"/>
</dbReference>
<dbReference type="GO" id="GO:0022857">
    <property type="term" value="F:transmembrane transporter activity"/>
    <property type="evidence" value="ECO:0007669"/>
    <property type="project" value="TreeGrafter"/>
</dbReference>
<keyword evidence="2" id="KW-0547">Nucleotide-binding</keyword>
<dbReference type="InterPro" id="IPR027417">
    <property type="entry name" value="P-loop_NTPase"/>
</dbReference>
<protein>
    <submittedName>
        <fullName evidence="5">Cell division transporter, ATP-binding protein FtsE (TC 3.A.5.1.1)</fullName>
    </submittedName>
</protein>
<evidence type="ECO:0000259" key="4">
    <source>
        <dbReference type="PROSITE" id="PS50893"/>
    </source>
</evidence>
<evidence type="ECO:0000256" key="2">
    <source>
        <dbReference type="ARBA" id="ARBA00022741"/>
    </source>
</evidence>
<dbReference type="SMART" id="SM00382">
    <property type="entry name" value="AAA"/>
    <property type="match status" value="1"/>
</dbReference>
<dbReference type="SUPFAM" id="SSF52540">
    <property type="entry name" value="P-loop containing nucleoside triphosphate hydrolases"/>
    <property type="match status" value="1"/>
</dbReference>
<feature type="domain" description="ABC transporter" evidence="4">
    <location>
        <begin position="5"/>
        <end position="224"/>
    </location>
</feature>
<dbReference type="InterPro" id="IPR017911">
    <property type="entry name" value="MacB-like_ATP-bd"/>
</dbReference>
<dbReference type="InterPro" id="IPR017871">
    <property type="entry name" value="ABC_transporter-like_CS"/>
</dbReference>
<organism evidence="5">
    <name type="scientific">uncultured Campylobacterales bacterium</name>
    <dbReference type="NCBI Taxonomy" id="352960"/>
    <lineage>
        <taxon>Bacteria</taxon>
        <taxon>Pseudomonadati</taxon>
        <taxon>Campylobacterota</taxon>
        <taxon>Epsilonproteobacteria</taxon>
        <taxon>Campylobacterales</taxon>
        <taxon>environmental samples</taxon>
    </lineage>
</organism>
<evidence type="ECO:0000256" key="3">
    <source>
        <dbReference type="ARBA" id="ARBA00022840"/>
    </source>
</evidence>
<dbReference type="AlphaFoldDB" id="A0A6S6T2Z8"/>
<dbReference type="PROSITE" id="PS50893">
    <property type="entry name" value="ABC_TRANSPORTER_2"/>
    <property type="match status" value="1"/>
</dbReference>
<dbReference type="GO" id="GO:0005886">
    <property type="term" value="C:plasma membrane"/>
    <property type="evidence" value="ECO:0007669"/>
    <property type="project" value="TreeGrafter"/>
</dbReference>
<proteinExistence type="predicted"/>
<dbReference type="InterPro" id="IPR015854">
    <property type="entry name" value="ABC_transpr_LolD-like"/>
</dbReference>
<reference evidence="5" key="1">
    <citation type="submission" date="2020-01" db="EMBL/GenBank/DDBJ databases">
        <authorList>
            <person name="Meier V. D."/>
            <person name="Meier V D."/>
        </authorList>
    </citation>
    <scope>NUCLEOTIDE SEQUENCE</scope>
    <source>
        <strain evidence="5">HLG_WM_MAG_12</strain>
    </source>
</reference>
<dbReference type="EMBL" id="CACVAW010000044">
    <property type="protein sequence ID" value="CAA6811087.1"/>
    <property type="molecule type" value="Genomic_DNA"/>
</dbReference>
<dbReference type="PANTHER" id="PTHR24220:SF86">
    <property type="entry name" value="ABC TRANSPORTER ABCH.1"/>
    <property type="match status" value="1"/>
</dbReference>
<evidence type="ECO:0000313" key="5">
    <source>
        <dbReference type="EMBL" id="CAA6811087.1"/>
    </source>
</evidence>
<keyword evidence="5" id="KW-0131">Cell cycle</keyword>
<sequence length="224" mass="25523">MSSIITTRDLQLSYNKNQQVLENINLDIKRGEFAIITGKSGSGKSTLFKSFYGDLIPRKGFLNVCGCNIDEYTSKTKLKKLRRKIGVIFQDYKLINEWTITKNIMLPLLINGYSASVCLEQAKKLLKHVHLLHQAKKYPLELSGGEQQRAAVARAMAHNPEIILADEPTGNLDQYSSDIIWELLKALNEQLNTTVLVVTHRIPSMIPKEHKHYKISQKQINDEF</sequence>
<gene>
    <name evidence="5" type="ORF">HELGO_WM6398</name>
</gene>
<name>A0A6S6T2Z8_9BACT</name>
<dbReference type="CDD" id="cd03255">
    <property type="entry name" value="ABC_MJ0796_LolCDE_FtsE"/>
    <property type="match status" value="1"/>
</dbReference>
<dbReference type="InterPro" id="IPR003593">
    <property type="entry name" value="AAA+_ATPase"/>
</dbReference>
<dbReference type="GO" id="GO:0005524">
    <property type="term" value="F:ATP binding"/>
    <property type="evidence" value="ECO:0007669"/>
    <property type="project" value="UniProtKB-KW"/>
</dbReference>